<dbReference type="PANTHER" id="PTHR24366">
    <property type="entry name" value="IG(IMMUNOGLOBULIN) AND LRR(LEUCINE RICH REPEAT) DOMAINS"/>
    <property type="match status" value="1"/>
</dbReference>
<dbReference type="PANTHER" id="PTHR24366:SF96">
    <property type="entry name" value="LEUCINE RICH REPEAT CONTAINING 53"/>
    <property type="match status" value="1"/>
</dbReference>
<protein>
    <submittedName>
        <fullName evidence="4">Uncharacterized protein</fullName>
    </submittedName>
</protein>
<dbReference type="SUPFAM" id="SSF52058">
    <property type="entry name" value="L domain-like"/>
    <property type="match status" value="1"/>
</dbReference>
<gene>
    <name evidence="4" type="ORF">PHYEVI_LOCUS5633</name>
</gene>
<proteinExistence type="predicted"/>
<reference evidence="4" key="1">
    <citation type="submission" date="2022-01" db="EMBL/GenBank/DDBJ databases">
        <authorList>
            <person name="King R."/>
        </authorList>
    </citation>
    <scope>NUCLEOTIDE SEQUENCE</scope>
</reference>
<name>A0A9N9TS09_PHYSR</name>
<dbReference type="Pfam" id="PF13306">
    <property type="entry name" value="LRR_5"/>
    <property type="match status" value="1"/>
</dbReference>
<dbReference type="InterPro" id="IPR003591">
    <property type="entry name" value="Leu-rich_rpt_typical-subtyp"/>
</dbReference>
<organism evidence="4 5">
    <name type="scientific">Phyllotreta striolata</name>
    <name type="common">Striped flea beetle</name>
    <name type="synonym">Crioceris striolata</name>
    <dbReference type="NCBI Taxonomy" id="444603"/>
    <lineage>
        <taxon>Eukaryota</taxon>
        <taxon>Metazoa</taxon>
        <taxon>Ecdysozoa</taxon>
        <taxon>Arthropoda</taxon>
        <taxon>Hexapoda</taxon>
        <taxon>Insecta</taxon>
        <taxon>Pterygota</taxon>
        <taxon>Neoptera</taxon>
        <taxon>Endopterygota</taxon>
        <taxon>Coleoptera</taxon>
        <taxon>Polyphaga</taxon>
        <taxon>Cucujiformia</taxon>
        <taxon>Chrysomeloidea</taxon>
        <taxon>Chrysomelidae</taxon>
        <taxon>Galerucinae</taxon>
        <taxon>Alticini</taxon>
        <taxon>Phyllotreta</taxon>
    </lineage>
</organism>
<keyword evidence="3" id="KW-0732">Signal</keyword>
<dbReference type="AlphaFoldDB" id="A0A9N9TS09"/>
<dbReference type="Proteomes" id="UP001153712">
    <property type="component" value="Chromosome 2"/>
</dbReference>
<keyword evidence="2" id="KW-0677">Repeat</keyword>
<dbReference type="InterPro" id="IPR032675">
    <property type="entry name" value="LRR_dom_sf"/>
</dbReference>
<sequence length="381" mass="43484">MIPFRKFVLASLVYFILVSSGAYSDCVRNGNSLVCNNLGQISGRIFDDSYRNITDIKVDNKNEHTDLLNNAFIKMPHLTKISVVNSRIDSIYSTSIQNLTNLKQLWFSRDGITKIHQSAFTNLPSLEKIYLSHNELKSITKGILSNTTALKSIILSHNKISTIENEAFFDLPNLKMLALDHNELSTVFVHKLVSHPGVLELLWLHNNSLTLLTNYMLEKLGNLQTLNAGFNEISTVEANCFQHTPNLVTLVLTHNRLKELDGEVFPRSGMQLLRNLYLDNNLLMYLSSTFFIRAGGLKRATLMGNPWHCGCLEEIYRVFRENGIEEKCQGIFIDNQRPICVGGDVVNKHCSHVYSRELSEKYMNYMKRFPVPYVRGFRCVL</sequence>
<dbReference type="PROSITE" id="PS51450">
    <property type="entry name" value="LRR"/>
    <property type="match status" value="1"/>
</dbReference>
<dbReference type="Pfam" id="PF13855">
    <property type="entry name" value="LRR_8"/>
    <property type="match status" value="2"/>
</dbReference>
<feature type="chain" id="PRO_5040293491" evidence="3">
    <location>
        <begin position="25"/>
        <end position="381"/>
    </location>
</feature>
<evidence type="ECO:0000313" key="4">
    <source>
        <dbReference type="EMBL" id="CAG9859259.1"/>
    </source>
</evidence>
<evidence type="ECO:0000313" key="5">
    <source>
        <dbReference type="Proteomes" id="UP001153712"/>
    </source>
</evidence>
<dbReference type="EMBL" id="OU900095">
    <property type="protein sequence ID" value="CAG9859259.1"/>
    <property type="molecule type" value="Genomic_DNA"/>
</dbReference>
<feature type="signal peptide" evidence="3">
    <location>
        <begin position="1"/>
        <end position="24"/>
    </location>
</feature>
<evidence type="ECO:0000256" key="2">
    <source>
        <dbReference type="ARBA" id="ARBA00022737"/>
    </source>
</evidence>
<dbReference type="Gene3D" id="3.80.10.10">
    <property type="entry name" value="Ribonuclease Inhibitor"/>
    <property type="match status" value="2"/>
</dbReference>
<keyword evidence="1" id="KW-0433">Leucine-rich repeat</keyword>
<dbReference type="InterPro" id="IPR026906">
    <property type="entry name" value="LRR_5"/>
</dbReference>
<evidence type="ECO:0000256" key="1">
    <source>
        <dbReference type="ARBA" id="ARBA00022614"/>
    </source>
</evidence>
<accession>A0A9N9TS09</accession>
<evidence type="ECO:0000256" key="3">
    <source>
        <dbReference type="SAM" id="SignalP"/>
    </source>
</evidence>
<dbReference type="SMART" id="SM00369">
    <property type="entry name" value="LRR_TYP"/>
    <property type="match status" value="8"/>
</dbReference>
<keyword evidence="5" id="KW-1185">Reference proteome</keyword>
<dbReference type="InterPro" id="IPR001611">
    <property type="entry name" value="Leu-rich_rpt"/>
</dbReference>
<dbReference type="OrthoDB" id="676979at2759"/>